<dbReference type="RefSeq" id="WP_257941518.1">
    <property type="nucleotide sequence ID" value="NZ_JAMZEE010000149.1"/>
</dbReference>
<name>A0A9X2P2N1_9BACE</name>
<reference evidence="1" key="2">
    <citation type="submission" date="2022-04" db="EMBL/GenBank/DDBJ databases">
        <authorList>
            <person name="Fokt H."/>
            <person name="Baines J."/>
        </authorList>
    </citation>
    <scope>NUCLEOTIDE SEQUENCE</scope>
    <source>
        <strain evidence="1">KH569_7</strain>
    </source>
</reference>
<organism evidence="1 2">
    <name type="scientific">Bacteroides muris</name>
    <name type="common">ex Fokt et al. 2023</name>
    <dbReference type="NCBI Taxonomy" id="2937417"/>
    <lineage>
        <taxon>Bacteria</taxon>
        <taxon>Pseudomonadati</taxon>
        <taxon>Bacteroidota</taxon>
        <taxon>Bacteroidia</taxon>
        <taxon>Bacteroidales</taxon>
        <taxon>Bacteroidaceae</taxon>
        <taxon>Bacteroides</taxon>
    </lineage>
</organism>
<reference evidence="1" key="1">
    <citation type="journal article" date="2022" name="Arch. Microbiol.">
        <title>Bacteroides muris sp. nov. isolated from the cecum of wild-derived house mice.</title>
        <authorList>
            <person name="Fokt H."/>
            <person name="Unni R."/>
            <person name="Repnik U."/>
            <person name="Schmitz R.A."/>
            <person name="Bramkamp M."/>
            <person name="Baines J.F."/>
            <person name="Unterweger D."/>
        </authorList>
    </citation>
    <scope>NUCLEOTIDE SEQUENCE</scope>
    <source>
        <strain evidence="1">KH569_7</strain>
    </source>
</reference>
<accession>A0A9X2P2N1</accession>
<evidence type="ECO:0000313" key="2">
    <source>
        <dbReference type="Proteomes" id="UP001143810"/>
    </source>
</evidence>
<gene>
    <name evidence="1" type="ORF">M1B78_18575</name>
</gene>
<proteinExistence type="predicted"/>
<dbReference type="EMBL" id="JAMZEE010000149">
    <property type="protein sequence ID" value="MCR6510088.1"/>
    <property type="molecule type" value="Genomic_DNA"/>
</dbReference>
<dbReference type="AlphaFoldDB" id="A0A9X2P2N1"/>
<dbReference type="Proteomes" id="UP001143810">
    <property type="component" value="Unassembled WGS sequence"/>
</dbReference>
<evidence type="ECO:0000313" key="1">
    <source>
        <dbReference type="EMBL" id="MCR6510088.1"/>
    </source>
</evidence>
<protein>
    <submittedName>
        <fullName evidence="1">Uncharacterized protein</fullName>
    </submittedName>
</protein>
<sequence length="65" mass="7167">FHVPTVFRCTKVGNHARFLDTQNVANQREIILFGGDLRSTSFAPPFGTPITVILDQPENPVGILC</sequence>
<feature type="non-terminal residue" evidence="1">
    <location>
        <position position="1"/>
    </location>
</feature>
<comment type="caution">
    <text evidence="1">The sequence shown here is derived from an EMBL/GenBank/DDBJ whole genome shotgun (WGS) entry which is preliminary data.</text>
</comment>